<dbReference type="SUPFAM" id="SSF46785">
    <property type="entry name" value="Winged helix' DNA-binding domain"/>
    <property type="match status" value="1"/>
</dbReference>
<dbReference type="Proteomes" id="UP000249341">
    <property type="component" value="Unassembled WGS sequence"/>
</dbReference>
<dbReference type="InterPro" id="IPR036388">
    <property type="entry name" value="WH-like_DNA-bd_sf"/>
</dbReference>
<dbReference type="Gene3D" id="3.40.50.150">
    <property type="entry name" value="Vaccinia Virus protein VP39"/>
    <property type="match status" value="1"/>
</dbReference>
<evidence type="ECO:0000256" key="4">
    <source>
        <dbReference type="PIRSR" id="PIRSR005739-1"/>
    </source>
</evidence>
<keyword evidence="3" id="KW-0949">S-adenosyl-L-methionine</keyword>
<dbReference type="InterPro" id="IPR029063">
    <property type="entry name" value="SAM-dependent_MTases_sf"/>
</dbReference>
<accession>A0A327ZJ85</accession>
<dbReference type="Pfam" id="PF08100">
    <property type="entry name" value="Dimerisation"/>
    <property type="match status" value="1"/>
</dbReference>
<evidence type="ECO:0000256" key="3">
    <source>
        <dbReference type="ARBA" id="ARBA00022691"/>
    </source>
</evidence>
<dbReference type="Gene3D" id="1.10.10.10">
    <property type="entry name" value="Winged helix-like DNA-binding domain superfamily/Winged helix DNA-binding domain"/>
    <property type="match status" value="1"/>
</dbReference>
<proteinExistence type="predicted"/>
<keyword evidence="1 7" id="KW-0489">Methyltransferase</keyword>
<dbReference type="InterPro" id="IPR036390">
    <property type="entry name" value="WH_DNA-bd_sf"/>
</dbReference>
<reference evidence="7 8" key="1">
    <citation type="submission" date="2018-06" db="EMBL/GenBank/DDBJ databases">
        <title>Genomic Encyclopedia of Type Strains, Phase III (KMG-III): the genomes of soil and plant-associated and newly described type strains.</title>
        <authorList>
            <person name="Whitman W."/>
        </authorList>
    </citation>
    <scope>NUCLEOTIDE SEQUENCE [LARGE SCALE GENOMIC DNA]</scope>
    <source>
        <strain evidence="7 8">CGMCC 4.7090</strain>
    </source>
</reference>
<dbReference type="GO" id="GO:0046983">
    <property type="term" value="F:protein dimerization activity"/>
    <property type="evidence" value="ECO:0007669"/>
    <property type="project" value="InterPro"/>
</dbReference>
<keyword evidence="8" id="KW-1185">Reference proteome</keyword>
<name>A0A327ZJ85_9ACTN</name>
<feature type="domain" description="O-methyltransferase C-terminal" evidence="5">
    <location>
        <begin position="115"/>
        <end position="311"/>
    </location>
</feature>
<evidence type="ECO:0000256" key="1">
    <source>
        <dbReference type="ARBA" id="ARBA00022603"/>
    </source>
</evidence>
<dbReference type="InterPro" id="IPR012967">
    <property type="entry name" value="COMT_dimerisation"/>
</dbReference>
<keyword evidence="2 7" id="KW-0808">Transferase</keyword>
<feature type="active site" description="Proton acceptor" evidence="4">
    <location>
        <position position="241"/>
    </location>
</feature>
<dbReference type="PIRSF" id="PIRSF005739">
    <property type="entry name" value="O-mtase"/>
    <property type="match status" value="1"/>
</dbReference>
<organism evidence="7 8">
    <name type="scientific">Actinoplanes lutulentus</name>
    <dbReference type="NCBI Taxonomy" id="1287878"/>
    <lineage>
        <taxon>Bacteria</taxon>
        <taxon>Bacillati</taxon>
        <taxon>Actinomycetota</taxon>
        <taxon>Actinomycetes</taxon>
        <taxon>Micromonosporales</taxon>
        <taxon>Micromonosporaceae</taxon>
        <taxon>Actinoplanes</taxon>
    </lineage>
</organism>
<dbReference type="Gene3D" id="1.10.287.1350">
    <property type="match status" value="1"/>
</dbReference>
<dbReference type="PANTHER" id="PTHR43712:SF2">
    <property type="entry name" value="O-METHYLTRANSFERASE CICE"/>
    <property type="match status" value="1"/>
</dbReference>
<dbReference type="GO" id="GO:0008171">
    <property type="term" value="F:O-methyltransferase activity"/>
    <property type="evidence" value="ECO:0007669"/>
    <property type="project" value="InterPro"/>
</dbReference>
<gene>
    <name evidence="7" type="ORF">B0I29_105221</name>
</gene>
<dbReference type="RefSeq" id="WP_220091312.1">
    <property type="nucleotide sequence ID" value="NZ_JACHWI010000002.1"/>
</dbReference>
<evidence type="ECO:0000259" key="6">
    <source>
        <dbReference type="Pfam" id="PF08100"/>
    </source>
</evidence>
<evidence type="ECO:0000313" key="8">
    <source>
        <dbReference type="Proteomes" id="UP000249341"/>
    </source>
</evidence>
<feature type="domain" description="O-methyltransferase dimerisation" evidence="6">
    <location>
        <begin position="14"/>
        <end position="87"/>
    </location>
</feature>
<dbReference type="SUPFAM" id="SSF53335">
    <property type="entry name" value="S-adenosyl-L-methionine-dependent methyltransferases"/>
    <property type="match status" value="1"/>
</dbReference>
<dbReference type="AlphaFoldDB" id="A0A327ZJ85"/>
<dbReference type="GO" id="GO:0032259">
    <property type="term" value="P:methylation"/>
    <property type="evidence" value="ECO:0007669"/>
    <property type="project" value="UniProtKB-KW"/>
</dbReference>
<evidence type="ECO:0000313" key="7">
    <source>
        <dbReference type="EMBL" id="RAK38273.1"/>
    </source>
</evidence>
<sequence length="332" mass="35520">MNQDNNAQLRRKIMGYLVSQAIFAVCELGVPDRLAAGPMPLPELARDRGADPDALRRFLRVLAGEGLFTEPAPDLFALAELGELLCTGADGSLHHLAGLMSGEAYQAWGAAPYSVRTGAAGFDQVYGMPYFAWLAENPAEAERFDQGQAGLVEVRLLPLLDRDWSGVTSVVDVGGGNGMLLARLAARHPHLTGVVFDLPHVVESAGPALTEVADRVGTAGGDFFDKVPPGADAYVLSQILHDWNDERAGVILANCRQAMPGNGRLFIVEQILDPDAGSGPAALLDLHMLVLLGGRERTRADWERLLHETGFVLESVTAGPRSSLLTARPRTS</sequence>
<dbReference type="Pfam" id="PF00891">
    <property type="entry name" value="Methyltransf_2"/>
    <property type="match status" value="1"/>
</dbReference>
<evidence type="ECO:0000256" key="2">
    <source>
        <dbReference type="ARBA" id="ARBA00022679"/>
    </source>
</evidence>
<dbReference type="EMBL" id="QLMJ01000005">
    <property type="protein sequence ID" value="RAK38273.1"/>
    <property type="molecule type" value="Genomic_DNA"/>
</dbReference>
<comment type="caution">
    <text evidence="7">The sequence shown here is derived from an EMBL/GenBank/DDBJ whole genome shotgun (WGS) entry which is preliminary data.</text>
</comment>
<dbReference type="PANTHER" id="PTHR43712">
    <property type="entry name" value="PUTATIVE (AFU_ORTHOLOGUE AFUA_4G14580)-RELATED"/>
    <property type="match status" value="1"/>
</dbReference>
<evidence type="ECO:0000259" key="5">
    <source>
        <dbReference type="Pfam" id="PF00891"/>
    </source>
</evidence>
<dbReference type="InterPro" id="IPR001077">
    <property type="entry name" value="COMT_C"/>
</dbReference>
<dbReference type="PROSITE" id="PS51683">
    <property type="entry name" value="SAM_OMT_II"/>
    <property type="match status" value="1"/>
</dbReference>
<protein>
    <submittedName>
        <fullName evidence="7">Hydroxyneurosporene-O-methyltransferase</fullName>
    </submittedName>
</protein>
<dbReference type="InterPro" id="IPR016461">
    <property type="entry name" value="COMT-like"/>
</dbReference>